<protein>
    <submittedName>
        <fullName evidence="3">Uncharacterized protein LOC116950970 isoform X1</fullName>
    </submittedName>
</protein>
<dbReference type="GeneID" id="116950970"/>
<feature type="compositionally biased region" description="Polar residues" evidence="1">
    <location>
        <begin position="50"/>
        <end position="71"/>
    </location>
</feature>
<dbReference type="InterPro" id="IPR025214">
    <property type="entry name" value="CENP-U"/>
</dbReference>
<feature type="compositionally biased region" description="Acidic residues" evidence="1">
    <location>
        <begin position="34"/>
        <end position="43"/>
    </location>
</feature>
<evidence type="ECO:0000256" key="1">
    <source>
        <dbReference type="SAM" id="MobiDB-lite"/>
    </source>
</evidence>
<dbReference type="KEGG" id="pmrn:116950970"/>
<dbReference type="Pfam" id="PF13097">
    <property type="entry name" value="CENP-U"/>
    <property type="match status" value="1"/>
</dbReference>
<feature type="compositionally biased region" description="Acidic residues" evidence="1">
    <location>
        <begin position="216"/>
        <end position="235"/>
    </location>
</feature>
<keyword evidence="2" id="KW-1185">Reference proteome</keyword>
<dbReference type="AlphaFoldDB" id="A0AAJ7TVQ2"/>
<feature type="compositionally biased region" description="Basic residues" evidence="1">
    <location>
        <begin position="1"/>
        <end position="11"/>
    </location>
</feature>
<accession>A0AAJ7TVQ2</accession>
<name>A0AAJ7TVQ2_PETMA</name>
<feature type="region of interest" description="Disordered" evidence="1">
    <location>
        <begin position="1"/>
        <end position="71"/>
    </location>
</feature>
<feature type="compositionally biased region" description="Basic and acidic residues" evidence="1">
    <location>
        <begin position="504"/>
        <end position="513"/>
    </location>
</feature>
<sequence>MEPLKPLRRLATRPLSTREPTKRKFDFAVQEQPQVEEEPPDTDAVEKSSTRQSAHLQKQPSVSTNDENGSMTLMLASTHDYSEEEVVMMQHSDRHDRSSIPGRGRLSPYIRLKRLATHGSKEVLHTEISNSAKSTTNTSHPEYKKSLQRTPQILPEDDATTSSARKVPTAELASPNLNNSENSPVGTTNQDGEAMGENPSESRGSESKTVQPTPPDNDEDVGESDRDSDEGDLENAQERMPDLESASLEQSGECEIQEEAEGMEGVGTLIPHGHSSKKARILEEEEVEQEVGEVDYSIGKILKKRVSQKLGPTSQTPANYGHKSGTQSLHSGPARRSFAVQRQQPKTLEKLRPRRRTRDHPSSEGSASMIKLRTVRVCVGERKRGVRQLTALDVILTYIHNVLESYMEEVTSEECVAFLQELHKNLQVEFDNLALKSEEWKKLNSKSRRVELDLVRIRKKILAMRMEKERLRQEALELGDIHDLALADAATTLESLSNFYKTEKETRGQRMHGEEEEEEEVPSSLSSLLVDAHLVLSGAQNLASMNARLENKLSTR</sequence>
<feature type="compositionally biased region" description="Polar residues" evidence="1">
    <location>
        <begin position="310"/>
        <end position="330"/>
    </location>
</feature>
<feature type="compositionally biased region" description="Polar residues" evidence="1">
    <location>
        <begin position="175"/>
        <end position="191"/>
    </location>
</feature>
<feature type="region of interest" description="Disordered" evidence="1">
    <location>
        <begin position="504"/>
        <end position="523"/>
    </location>
</feature>
<proteinExistence type="predicted"/>
<evidence type="ECO:0000313" key="2">
    <source>
        <dbReference type="Proteomes" id="UP001318040"/>
    </source>
</evidence>
<feature type="region of interest" description="Disordered" evidence="1">
    <location>
        <begin position="308"/>
        <end position="367"/>
    </location>
</feature>
<reference evidence="3" key="1">
    <citation type="submission" date="2025-08" db="UniProtKB">
        <authorList>
            <consortium name="RefSeq"/>
        </authorList>
    </citation>
    <scope>IDENTIFICATION</scope>
    <source>
        <tissue evidence="3">Sperm</tissue>
    </source>
</reference>
<feature type="region of interest" description="Disordered" evidence="1">
    <location>
        <begin position="116"/>
        <end position="275"/>
    </location>
</feature>
<dbReference type="RefSeq" id="XP_032825086.1">
    <property type="nucleotide sequence ID" value="XM_032969195.1"/>
</dbReference>
<gene>
    <name evidence="3" type="primary">LOC116950970</name>
</gene>
<organism evidence="2 3">
    <name type="scientific">Petromyzon marinus</name>
    <name type="common">Sea lamprey</name>
    <dbReference type="NCBI Taxonomy" id="7757"/>
    <lineage>
        <taxon>Eukaryota</taxon>
        <taxon>Metazoa</taxon>
        <taxon>Chordata</taxon>
        <taxon>Craniata</taxon>
        <taxon>Vertebrata</taxon>
        <taxon>Cyclostomata</taxon>
        <taxon>Hyperoartia</taxon>
        <taxon>Petromyzontiformes</taxon>
        <taxon>Petromyzontidae</taxon>
        <taxon>Petromyzon</taxon>
    </lineage>
</organism>
<feature type="compositionally biased region" description="Polar residues" evidence="1">
    <location>
        <begin position="127"/>
        <end position="140"/>
    </location>
</feature>
<dbReference type="Proteomes" id="UP001318040">
    <property type="component" value="Chromosome 41"/>
</dbReference>
<feature type="compositionally biased region" description="Polar residues" evidence="1">
    <location>
        <begin position="199"/>
        <end position="211"/>
    </location>
</feature>
<evidence type="ECO:0000313" key="3">
    <source>
        <dbReference type="RefSeq" id="XP_032825086.1"/>
    </source>
</evidence>